<feature type="transmembrane region" description="Helical" evidence="2">
    <location>
        <begin position="124"/>
        <end position="143"/>
    </location>
</feature>
<feature type="coiled-coil region" evidence="1">
    <location>
        <begin position="661"/>
        <end position="725"/>
    </location>
</feature>
<evidence type="ECO:0000256" key="2">
    <source>
        <dbReference type="SAM" id="Phobius"/>
    </source>
</evidence>
<dbReference type="Gene3D" id="1.20.120.20">
    <property type="entry name" value="Apolipoprotein"/>
    <property type="match status" value="1"/>
</dbReference>
<feature type="transmembrane region" description="Helical" evidence="2">
    <location>
        <begin position="98"/>
        <end position="118"/>
    </location>
</feature>
<dbReference type="Proteomes" id="UP000006066">
    <property type="component" value="Segment"/>
</dbReference>
<reference evidence="4" key="1">
    <citation type="submission" date="2012-02" db="EMBL/GenBank/DDBJ databases">
        <authorList>
            <person name="Bajgain P."/>
            <person name="Fisher J.N.B."/>
            <person name="Lunt B.L."/>
            <person name="Sheflo M.A."/>
            <person name="Brighton A.K."/>
            <person name="Adawi E.C."/>
            <person name="Christiansen M.R."/>
            <person name="Ferguson N.C."/>
            <person name="Gardner A.V."/>
            <person name="Irons D.L."/>
            <person name="Jensen J."/>
            <person name="Kennedy A."/>
            <person name="Lloyd J.S."/>
            <person name="Marlow S."/>
            <person name="Mason S.J."/>
            <person name="McCord T.M."/>
            <person name="Merrill B.D."/>
            <person name="Nelson E.P."/>
            <person name="Norton C.S."/>
            <person name="Pettersson S.M."/>
            <person name="Poe D.E."/>
            <person name="Russell R.C."/>
            <person name="Smith T.C."/>
            <person name="Sullivan S."/>
            <person name="Williams K.R."/>
            <person name="Burnett S.H."/>
            <person name="Breakwell D.P."/>
            <person name="Grose J.H."/>
        </authorList>
    </citation>
    <scope>NUCLEOTIDE SEQUENCE [LARGE SCALE GENOMIC DNA]</scope>
</reference>
<keyword evidence="2" id="KW-1133">Transmembrane helix</keyword>
<evidence type="ECO:0000256" key="1">
    <source>
        <dbReference type="SAM" id="Coils"/>
    </source>
</evidence>
<name>I3WU58_9CAUD</name>
<protein>
    <submittedName>
        <fullName evidence="3">Putative tapemeasure protein</fullName>
    </submittedName>
</protein>
<keyword evidence="1" id="KW-0175">Coiled coil</keyword>
<dbReference type="EMBL" id="JQ698665">
    <property type="protein sequence ID" value="AFL46529.1"/>
    <property type="molecule type" value="Genomic_DNA"/>
</dbReference>
<proteinExistence type="predicted"/>
<keyword evidence="2" id="KW-0812">Transmembrane</keyword>
<accession>I3WU58</accession>
<evidence type="ECO:0000313" key="3">
    <source>
        <dbReference type="EMBL" id="AFL46529.1"/>
    </source>
</evidence>
<keyword evidence="2" id="KW-0472">Membrane</keyword>
<gene>
    <name evidence="3" type="ORF">NEPAL_26</name>
</gene>
<organism evidence="3 4">
    <name type="scientific">Mycobacterium phage Nepal</name>
    <dbReference type="NCBI Taxonomy" id="2927981"/>
    <lineage>
        <taxon>Viruses</taxon>
        <taxon>Duplodnaviria</taxon>
        <taxon>Heunggongvirae</taxon>
        <taxon>Uroviricota</taxon>
        <taxon>Caudoviricetes</taxon>
        <taxon>Fromanvirus</taxon>
        <taxon>Fromanvirus nepal</taxon>
    </lineage>
</organism>
<keyword evidence="4" id="KW-1185">Reference proteome</keyword>
<evidence type="ECO:0000313" key="4">
    <source>
        <dbReference type="Proteomes" id="UP000006066"/>
    </source>
</evidence>
<sequence>MAAGKEVGRLSIKVTPDLDGFYRELKRAIESAEKMKVHIPVEPDMGNFRSEVAAKTKGMSAKVKVDADVDVDKGFFRRISEGISNIPGPSFGSGINPAGYAAIFAGITVLAAPLIGLLTSALLTLPGLISAVAVPIGALALGIDGLKKAAERLQEPFEALKASMSAAVEQQFGPVFDQLGKAFPMLAANLPKVTQGMADFAKSFTDTITSEAGMAKIEGIISNIGAAISRAAPGIGSFTDGLLTLAEKFTSKLPNVADWFNQTGESFRNWINKLNEDGTLDKAFDGLGASLKTLLEGVGGILESGLDFFKDPKNIEDFNEGLKSIGDSLQSIVNLSNTLNGMGDLFKGLLPNFDGSALTDDLFAPFTSEDAGWRDMFAKLQIGWEGVKMKASEVWSSVQTSAATAMSSVAATIATLPSTLSNVWNSITTSVSAVWSQIVAGVSAGARQVLSAVGNAFSSVGSVISNAFSVAVNAVRDAFNQMVSAAVEGASRVLAEIQALPGKIAAAAGNFGSALVAAGKALMDGLLSGIKAGLESVLSFASGIAAKIAAVKGPLPKDRKELIPAGEALMEGLGTGLENGLDPVLDRAKQMAKQIFEAFKETFGTAPGAVAFNLGGGTAALQSSLGDVQTSLQSTLDTSQELNKSFAEPIAGAADGSSLLSGDMKQQIKDVQDRMALLELQRKQLKVQKNEAGSKEDKAAIQERINALQAEKDKLAYQKDQLKIQQKQTGELGEQKTLAQFFGEQIASTWEQGTGAVAGFARSNLDQAMSDLGIGGGALTNALDAGLDWGTQALGNVMNIQVNSVDDAIAVKNNEVNKQALTYTRR</sequence>